<dbReference type="CDD" id="cd10917">
    <property type="entry name" value="CE4_NodB_like_6s_7s"/>
    <property type="match status" value="1"/>
</dbReference>
<sequence>MKLPIHHLGLLYSVIGFTALIGSLATEHEPVEIIHVPYDTEWLQEIDFSGIPNLPIRPVGSGICPEASCEDYLEDKEDKCFETCGSRPHPSYIYGCPMETQWALTFDDGPSNLTSWLLDMLSEYDVKATFCLQGSHVKKYPDIVKRIVREGHQIVSHTYSHPHLMSLSNENILFEIKATEEAIWEAAGVRPIYVRPPFGEADERVRTILELLGYKILMWNVDPVDYKVFEEPDAGKKILASFINASRGIDTDLNLHNDRGFISLQHGG</sequence>
<dbReference type="SUPFAM" id="SSF88713">
    <property type="entry name" value="Glycoside hydrolase/deacetylase"/>
    <property type="match status" value="1"/>
</dbReference>
<evidence type="ECO:0000256" key="2">
    <source>
        <dbReference type="ARBA" id="ARBA00022801"/>
    </source>
</evidence>
<dbReference type="Pfam" id="PF01522">
    <property type="entry name" value="Polysacc_deac_1"/>
    <property type="match status" value="1"/>
</dbReference>
<feature type="signal peptide" evidence="3">
    <location>
        <begin position="1"/>
        <end position="25"/>
    </location>
</feature>
<dbReference type="GO" id="GO:0004099">
    <property type="term" value="F:chitin deacetylase activity"/>
    <property type="evidence" value="ECO:0007669"/>
    <property type="project" value="UniProtKB-ARBA"/>
</dbReference>
<dbReference type="PANTHER" id="PTHR10587">
    <property type="entry name" value="GLYCOSYL TRANSFERASE-RELATED"/>
    <property type="match status" value="1"/>
</dbReference>
<accession>A0A8H7BU08</accession>
<feature type="domain" description="NodB homology" evidence="4">
    <location>
        <begin position="100"/>
        <end position="268"/>
    </location>
</feature>
<evidence type="ECO:0000313" key="6">
    <source>
        <dbReference type="Proteomes" id="UP000605846"/>
    </source>
</evidence>
<dbReference type="InterPro" id="IPR050248">
    <property type="entry name" value="Polysacc_deacetylase_ArnD"/>
</dbReference>
<organism evidence="5 6">
    <name type="scientific">Apophysomyces ossiformis</name>
    <dbReference type="NCBI Taxonomy" id="679940"/>
    <lineage>
        <taxon>Eukaryota</taxon>
        <taxon>Fungi</taxon>
        <taxon>Fungi incertae sedis</taxon>
        <taxon>Mucoromycota</taxon>
        <taxon>Mucoromycotina</taxon>
        <taxon>Mucoromycetes</taxon>
        <taxon>Mucorales</taxon>
        <taxon>Mucorineae</taxon>
        <taxon>Mucoraceae</taxon>
        <taxon>Apophysomyces</taxon>
    </lineage>
</organism>
<dbReference type="InterPro" id="IPR002509">
    <property type="entry name" value="NODB_dom"/>
</dbReference>
<comment type="caution">
    <text evidence="5">The sequence shown here is derived from an EMBL/GenBank/DDBJ whole genome shotgun (WGS) entry which is preliminary data.</text>
</comment>
<name>A0A8H7BU08_9FUNG</name>
<dbReference type="Proteomes" id="UP000605846">
    <property type="component" value="Unassembled WGS sequence"/>
</dbReference>
<protein>
    <submittedName>
        <fullName evidence="5">Chitin deacetylase</fullName>
    </submittedName>
</protein>
<dbReference type="GO" id="GO:0009272">
    <property type="term" value="P:fungal-type cell wall biogenesis"/>
    <property type="evidence" value="ECO:0007669"/>
    <property type="project" value="UniProtKB-ARBA"/>
</dbReference>
<dbReference type="Gene3D" id="3.20.20.370">
    <property type="entry name" value="Glycoside hydrolase/deacetylase"/>
    <property type="match status" value="1"/>
</dbReference>
<feature type="chain" id="PRO_5034424958" evidence="3">
    <location>
        <begin position="26"/>
        <end position="268"/>
    </location>
</feature>
<dbReference type="EMBL" id="JABAYA010000056">
    <property type="protein sequence ID" value="KAF7727428.1"/>
    <property type="molecule type" value="Genomic_DNA"/>
</dbReference>
<dbReference type="AlphaFoldDB" id="A0A8H7BU08"/>
<keyword evidence="6" id="KW-1185">Reference proteome</keyword>
<dbReference type="InterPro" id="IPR011330">
    <property type="entry name" value="Glyco_hydro/deAcase_b/a-brl"/>
</dbReference>
<proteinExistence type="predicted"/>
<evidence type="ECO:0000256" key="1">
    <source>
        <dbReference type="ARBA" id="ARBA00022723"/>
    </source>
</evidence>
<gene>
    <name evidence="5" type="primary">CDA2_6</name>
    <name evidence="5" type="ORF">EC973_007497</name>
</gene>
<dbReference type="OrthoDB" id="407355at2759"/>
<reference evidence="5" key="1">
    <citation type="submission" date="2020-01" db="EMBL/GenBank/DDBJ databases">
        <title>Genome Sequencing of Three Apophysomyces-Like Fungal Strains Confirms a Novel Fungal Genus in the Mucoromycota with divergent Burkholderia-like Endosymbiotic Bacteria.</title>
        <authorList>
            <person name="Stajich J.E."/>
            <person name="Macias A.M."/>
            <person name="Carter-House D."/>
            <person name="Lovett B."/>
            <person name="Kasson L.R."/>
            <person name="Berry K."/>
            <person name="Grigoriev I."/>
            <person name="Chang Y."/>
            <person name="Spatafora J."/>
            <person name="Kasson M.T."/>
        </authorList>
    </citation>
    <scope>NUCLEOTIDE SEQUENCE</scope>
    <source>
        <strain evidence="5">NRRL A-21654</strain>
    </source>
</reference>
<dbReference type="PROSITE" id="PS51677">
    <property type="entry name" value="NODB"/>
    <property type="match status" value="1"/>
</dbReference>
<evidence type="ECO:0000313" key="5">
    <source>
        <dbReference type="EMBL" id="KAF7727428.1"/>
    </source>
</evidence>
<dbReference type="GO" id="GO:0046872">
    <property type="term" value="F:metal ion binding"/>
    <property type="evidence" value="ECO:0007669"/>
    <property type="project" value="UniProtKB-KW"/>
</dbReference>
<evidence type="ECO:0000256" key="3">
    <source>
        <dbReference type="SAM" id="SignalP"/>
    </source>
</evidence>
<dbReference type="GO" id="GO:0016020">
    <property type="term" value="C:membrane"/>
    <property type="evidence" value="ECO:0007669"/>
    <property type="project" value="TreeGrafter"/>
</dbReference>
<keyword evidence="1" id="KW-0479">Metal-binding</keyword>
<keyword evidence="3" id="KW-0732">Signal</keyword>
<dbReference type="GO" id="GO:0005975">
    <property type="term" value="P:carbohydrate metabolic process"/>
    <property type="evidence" value="ECO:0007669"/>
    <property type="project" value="InterPro"/>
</dbReference>
<keyword evidence="2" id="KW-0378">Hydrolase</keyword>
<evidence type="ECO:0000259" key="4">
    <source>
        <dbReference type="PROSITE" id="PS51677"/>
    </source>
</evidence>
<dbReference type="PANTHER" id="PTHR10587:SF133">
    <property type="entry name" value="CHITIN DEACETYLASE 1-RELATED"/>
    <property type="match status" value="1"/>
</dbReference>